<dbReference type="AlphaFoldDB" id="F7VH38"/>
<keyword evidence="1" id="KW-0472">Membrane</keyword>
<comment type="caution">
    <text evidence="2">The sequence shown here is derived from an EMBL/GenBank/DDBJ whole genome shotgun (WGS) entry which is preliminary data.</text>
</comment>
<keyword evidence="1" id="KW-1133">Transmembrane helix</keyword>
<evidence type="ECO:0000313" key="3">
    <source>
        <dbReference type="Proteomes" id="UP000004319"/>
    </source>
</evidence>
<evidence type="ECO:0000313" key="2">
    <source>
        <dbReference type="EMBL" id="GAA09683.1"/>
    </source>
</evidence>
<feature type="transmembrane region" description="Helical" evidence="1">
    <location>
        <begin position="157"/>
        <end position="174"/>
    </location>
</feature>
<name>F7VH38_9PROT</name>
<proteinExistence type="predicted"/>
<accession>F7VH38</accession>
<dbReference type="EMBL" id="BABS01000112">
    <property type="protein sequence ID" value="GAA09683.1"/>
    <property type="molecule type" value="Genomic_DNA"/>
</dbReference>
<keyword evidence="1" id="KW-0812">Transmembrane</keyword>
<evidence type="ECO:0000256" key="1">
    <source>
        <dbReference type="SAM" id="Phobius"/>
    </source>
</evidence>
<sequence length="204" mass="22305">MDTLPFVDISMWLAMFLITEFALTNSMKPLYSGATSGCEVEVKSLIFDSYSFTPNAPVNIFFASEKPLVLCKAPKIAFLPIPYFGSCPEPICPFTIAGAYIFSSLSESSEASSSLTSASSSSFLSMFASNLARRFLRSSNSASFSEQSSSFKRSSSIPSASSLSLFLILLALFFKSFNKAIIIFSPMSVAFLLFLFMLLKILVF</sequence>
<organism evidence="2 3">
    <name type="scientific">Acetobacter tropicalis NBRC 101654</name>
    <dbReference type="NCBI Taxonomy" id="749388"/>
    <lineage>
        <taxon>Bacteria</taxon>
        <taxon>Pseudomonadati</taxon>
        <taxon>Pseudomonadota</taxon>
        <taxon>Alphaproteobacteria</taxon>
        <taxon>Acetobacterales</taxon>
        <taxon>Acetobacteraceae</taxon>
        <taxon>Acetobacter</taxon>
    </lineage>
</organism>
<reference evidence="2 3" key="1">
    <citation type="journal article" date="2011" name="Biochem. Biophys. Res. Commun.">
        <title>Increased number of Arginine-based salt bridges contributes to the thermotolerance of thermotolerant acetic acid bacteria, Acetobacter tropicalis SKU1100.</title>
        <authorList>
            <person name="Matsutani M."/>
            <person name="Hirakawa H."/>
            <person name="Nishikura M."/>
            <person name="Soemphol W."/>
            <person name="Ali I.A.I."/>
            <person name="Yakushi T."/>
            <person name="Matsushita K."/>
        </authorList>
    </citation>
    <scope>NUCLEOTIDE SEQUENCE [LARGE SCALE GENOMIC DNA]</scope>
    <source>
        <strain evidence="2 3">NBRC 101654</strain>
    </source>
</reference>
<gene>
    <name evidence="2" type="ORF">ATPR_2687</name>
</gene>
<dbReference type="Proteomes" id="UP000004319">
    <property type="component" value="Unassembled WGS sequence"/>
</dbReference>
<protein>
    <submittedName>
        <fullName evidence="2">Uncharacterized protein</fullName>
    </submittedName>
</protein>
<feature type="transmembrane region" description="Helical" evidence="1">
    <location>
        <begin position="180"/>
        <end position="203"/>
    </location>
</feature>